<dbReference type="GO" id="GO:0050135">
    <property type="term" value="F:NADP+ nucleosidase activity"/>
    <property type="evidence" value="ECO:0007669"/>
    <property type="project" value="InterPro"/>
</dbReference>
<proteinExistence type="predicted"/>
<evidence type="ECO:0000259" key="1">
    <source>
        <dbReference type="Pfam" id="PF10137"/>
    </source>
</evidence>
<dbReference type="AlphaFoldDB" id="A0AAX3T1U0"/>
<dbReference type="Proteomes" id="UP001152308">
    <property type="component" value="Unassembled WGS sequence"/>
</dbReference>
<gene>
    <name evidence="2" type="ORF">L2299_21160</name>
    <name evidence="3" type="ORF">P9A14_12975</name>
</gene>
<dbReference type="Pfam" id="PF10137">
    <property type="entry name" value="CAP12-PCTIR_TIR"/>
    <property type="match status" value="1"/>
</dbReference>
<evidence type="ECO:0000313" key="3">
    <source>
        <dbReference type="EMBL" id="WFP23105.1"/>
    </source>
</evidence>
<dbReference type="Proteomes" id="UP001213504">
    <property type="component" value="Chromosome"/>
</dbReference>
<organism evidence="3 5">
    <name type="scientific">Gordonia hongkongensis</name>
    <dbReference type="NCBI Taxonomy" id="1701090"/>
    <lineage>
        <taxon>Bacteria</taxon>
        <taxon>Bacillati</taxon>
        <taxon>Actinomycetota</taxon>
        <taxon>Actinomycetes</taxon>
        <taxon>Mycobacteriales</taxon>
        <taxon>Gordoniaceae</taxon>
        <taxon>Gordonia</taxon>
    </lineage>
</organism>
<evidence type="ECO:0000313" key="2">
    <source>
        <dbReference type="EMBL" id="MDF6103560.1"/>
    </source>
</evidence>
<evidence type="ECO:0000313" key="5">
    <source>
        <dbReference type="Proteomes" id="UP001213504"/>
    </source>
</evidence>
<protein>
    <submittedName>
        <fullName evidence="3">Nucleotide-binding protein</fullName>
    </submittedName>
</protein>
<dbReference type="EMBL" id="CP121270">
    <property type="protein sequence ID" value="WFP23105.1"/>
    <property type="molecule type" value="Genomic_DNA"/>
</dbReference>
<dbReference type="InterPro" id="IPR019302">
    <property type="entry name" value="CAP12/PCTIR_TIR_dom"/>
</dbReference>
<feature type="domain" description="CD-NTase-associated protein 12/Pycsar effector protein TIR" evidence="1">
    <location>
        <begin position="152"/>
        <end position="281"/>
    </location>
</feature>
<accession>A0AAX3T1U0</accession>
<reference evidence="3" key="3">
    <citation type="submission" date="2023-04" db="EMBL/GenBank/DDBJ databases">
        <title>Complete genome sequence of a phthalic acid esters degrading bacterial strain.</title>
        <authorList>
            <person name="Weng L."/>
            <person name="Jia Y."/>
            <person name="Ren L."/>
        </authorList>
    </citation>
    <scope>NUCLEOTIDE SEQUENCE</scope>
    <source>
        <strain evidence="3">RL-LY01</strain>
    </source>
</reference>
<sequence length="319" mass="35057">MPSATFKRADSRYFASSLSEGTTHSGIDTFEGPLGITTEGNKGERSNKIVQHIFNGPNTDLLLIELLNFLYVENSYADTSDSNPSYANLRKRVLDPRGISLTESGYTLPDGRDVDDLRASNGALENERSAVSKPVTAIQSPDTPIENRDPAKIFIVHGRDARPLVALRTYLLFLGLHDISWSEAVKLTGEPQPHTYDIVRAGMLHASATIVIFSPDDLARVKDEFSETGDPDRTPQGQARPNVLLEAGMSFAMAPERTIFVKSGPSREISDIAGFNWIKLDGKWDSRLDLKYRLETAGASVRAGTYDLQDPLAGPFMVQ</sequence>
<evidence type="ECO:0000313" key="4">
    <source>
        <dbReference type="Proteomes" id="UP001152308"/>
    </source>
</evidence>
<dbReference type="RefSeq" id="WP_083229418.1">
    <property type="nucleotide sequence ID" value="NZ_CP121270.1"/>
</dbReference>
<reference evidence="2" key="1">
    <citation type="journal article" date="2022" name="Data Brief">
        <title>Draft genome sequence data of Gordonia hongkongensis strain EUFUS-Z928 isolated from the octocoral Eunicea fusca.</title>
        <authorList>
            <person name="Sanchez-Suarez J."/>
            <person name="Diaz L."/>
            <person name="Melo-Bolivar J."/>
            <person name="Villamil L."/>
        </authorList>
    </citation>
    <scope>NUCLEOTIDE SEQUENCE</scope>
    <source>
        <strain evidence="2">EUFUS-Z928</strain>
    </source>
</reference>
<reference evidence="2" key="2">
    <citation type="submission" date="2022-01" db="EMBL/GenBank/DDBJ databases">
        <authorList>
            <person name="Sanchez-Suarez J."/>
            <person name="Villamil L."/>
            <person name="Diaz L.E."/>
        </authorList>
    </citation>
    <scope>NUCLEOTIDE SEQUENCE</scope>
    <source>
        <strain evidence="2">EUFUS-Z928</strain>
    </source>
</reference>
<dbReference type="EMBL" id="JAKJLQ010000025">
    <property type="protein sequence ID" value="MDF6103560.1"/>
    <property type="molecule type" value="Genomic_DNA"/>
</dbReference>
<name>A0AAX3T1U0_9ACTN</name>
<keyword evidence="4" id="KW-1185">Reference proteome</keyword>